<protein>
    <submittedName>
        <fullName evidence="1">Conjugal transfer protein</fullName>
    </submittedName>
</protein>
<comment type="caution">
    <text evidence="1">The sequence shown here is derived from an EMBL/GenBank/DDBJ whole genome shotgun (WGS) entry which is preliminary data.</text>
</comment>
<gene>
    <name evidence="1" type="ORF">VP02_01510</name>
</gene>
<sequence length="171" mass="18609">MKRLPSAYYFAVLLAAFTQSELSVAGDRPSDFIRPQLQADKPLINNKTQPDRVIHADLSTFADEAWILPVRSSHLSPGQITSRTLNMPGLRPFFLVGEDPQSLAWLRQRAAELQGMGAAGLAVEVADTEALARIRAAAPGITILPVNGNDIAARLQIQHYPVLITATSLEQ</sequence>
<proteinExistence type="predicted"/>
<dbReference type="EMBL" id="JZXC01000001">
    <property type="protein sequence ID" value="KKA10042.1"/>
    <property type="molecule type" value="Genomic_DNA"/>
</dbReference>
<organism evidence="1 2">
    <name type="scientific">Pseudomonas kilonensis</name>
    <dbReference type="NCBI Taxonomy" id="132476"/>
    <lineage>
        <taxon>Bacteria</taxon>
        <taxon>Pseudomonadati</taxon>
        <taxon>Pseudomonadota</taxon>
        <taxon>Gammaproteobacteria</taxon>
        <taxon>Pseudomonadales</taxon>
        <taxon>Pseudomonadaceae</taxon>
        <taxon>Pseudomonas</taxon>
    </lineage>
</organism>
<name>A0A0F4XVY0_9PSED</name>
<reference evidence="1 2" key="1">
    <citation type="submission" date="2015-03" db="EMBL/GenBank/DDBJ databases">
        <title>Pseudomonas fluorescens 1855-344 Genome sequencing and assembly.</title>
        <authorList>
            <person name="Eng W.W.H."/>
            <person name="Gan H.M."/>
            <person name="Savka M.A."/>
        </authorList>
    </citation>
    <scope>NUCLEOTIDE SEQUENCE [LARGE SCALE GENOMIC DNA]</scope>
    <source>
        <strain evidence="1 2">1855-344</strain>
    </source>
</reference>
<dbReference type="PATRIC" id="fig|132476.4.peg.332"/>
<dbReference type="OrthoDB" id="8560395at2"/>
<dbReference type="AlphaFoldDB" id="A0A0F4XVY0"/>
<dbReference type="Proteomes" id="UP000033662">
    <property type="component" value="Unassembled WGS sequence"/>
</dbReference>
<evidence type="ECO:0000313" key="2">
    <source>
        <dbReference type="Proteomes" id="UP000033662"/>
    </source>
</evidence>
<evidence type="ECO:0000313" key="1">
    <source>
        <dbReference type="EMBL" id="KKA10042.1"/>
    </source>
</evidence>
<accession>A0A0F4XVY0</accession>
<dbReference type="InterPro" id="IPR021300">
    <property type="entry name" value="Integr_conj_element_PFL4695"/>
</dbReference>
<dbReference type="NCBIfam" id="TIGR03765">
    <property type="entry name" value="ICE_PFL_4695"/>
    <property type="match status" value="1"/>
</dbReference>
<dbReference type="Pfam" id="PF11072">
    <property type="entry name" value="DUF2859"/>
    <property type="match status" value="1"/>
</dbReference>